<evidence type="ECO:0000259" key="8">
    <source>
        <dbReference type="PROSITE" id="PS50071"/>
    </source>
</evidence>
<protein>
    <submittedName>
        <fullName evidence="9">Homeobox domain-containing protein</fullName>
    </submittedName>
</protein>
<dbReference type="Pfam" id="PF00046">
    <property type="entry name" value="Homeodomain"/>
    <property type="match status" value="1"/>
</dbReference>
<dbReference type="FunFam" id="1.10.10.60:FF:000081">
    <property type="entry name" value="Empty spiracles homeobox 2"/>
    <property type="match status" value="1"/>
</dbReference>
<dbReference type="WBParaSite" id="MCU_007902-RA">
    <property type="protein sequence ID" value="MCU_007902-RA"/>
    <property type="gene ID" value="MCU_007902"/>
</dbReference>
<dbReference type="AlphaFoldDB" id="A0A5K3FG70"/>
<reference evidence="9" key="1">
    <citation type="submission" date="2019-11" db="UniProtKB">
        <authorList>
            <consortium name="WormBaseParasite"/>
        </authorList>
    </citation>
    <scope>IDENTIFICATION</scope>
</reference>
<dbReference type="GO" id="GO:0000978">
    <property type="term" value="F:RNA polymerase II cis-regulatory region sequence-specific DNA binding"/>
    <property type="evidence" value="ECO:0007669"/>
    <property type="project" value="TreeGrafter"/>
</dbReference>
<dbReference type="InterPro" id="IPR050877">
    <property type="entry name" value="EMX-VAX-Noto_Homeobox_TFs"/>
</dbReference>
<evidence type="ECO:0000256" key="4">
    <source>
        <dbReference type="ARBA" id="ARBA00023242"/>
    </source>
</evidence>
<dbReference type="CDD" id="cd00086">
    <property type="entry name" value="homeodomain"/>
    <property type="match status" value="1"/>
</dbReference>
<evidence type="ECO:0000256" key="1">
    <source>
        <dbReference type="ARBA" id="ARBA00004123"/>
    </source>
</evidence>
<accession>A0A5K3FG70</accession>
<feature type="DNA-binding region" description="Homeobox" evidence="5">
    <location>
        <begin position="137"/>
        <end position="196"/>
    </location>
</feature>
<evidence type="ECO:0000256" key="5">
    <source>
        <dbReference type="PROSITE-ProRule" id="PRU00108"/>
    </source>
</evidence>
<dbReference type="PANTHER" id="PTHR24339:SF28">
    <property type="entry name" value="E5-RELATED"/>
    <property type="match status" value="1"/>
</dbReference>
<comment type="subcellular location">
    <subcellularLocation>
        <location evidence="1 5 6">Nucleus</location>
    </subcellularLocation>
</comment>
<name>A0A5K3FG70_MESCO</name>
<dbReference type="GO" id="GO:0005634">
    <property type="term" value="C:nucleus"/>
    <property type="evidence" value="ECO:0007669"/>
    <property type="project" value="UniProtKB-SubCell"/>
</dbReference>
<dbReference type="SUPFAM" id="SSF46689">
    <property type="entry name" value="Homeodomain-like"/>
    <property type="match status" value="1"/>
</dbReference>
<dbReference type="PROSITE" id="PS50071">
    <property type="entry name" value="HOMEOBOX_2"/>
    <property type="match status" value="1"/>
</dbReference>
<evidence type="ECO:0000256" key="6">
    <source>
        <dbReference type="RuleBase" id="RU000682"/>
    </source>
</evidence>
<evidence type="ECO:0000256" key="7">
    <source>
        <dbReference type="SAM" id="MobiDB-lite"/>
    </source>
</evidence>
<keyword evidence="4 5" id="KW-0539">Nucleus</keyword>
<dbReference type="InterPro" id="IPR009057">
    <property type="entry name" value="Homeodomain-like_sf"/>
</dbReference>
<dbReference type="PROSITE" id="PS00027">
    <property type="entry name" value="HOMEOBOX_1"/>
    <property type="match status" value="1"/>
</dbReference>
<keyword evidence="2 5" id="KW-0238">DNA-binding</keyword>
<sequence length="293" mass="32981">MSLLKSVAKMPGFSVNDLMSPSGTVAGHLQESPLPEAPLAPPSLAVNHGSKCRSGRNNFDVYKNALNMIGPIMKGRESCAELHDGCFGYPMERRPTLDDTSHCFFPPLHSTYLNEAYPYGTLFGDPTSHGIRAYRKPKRIRTAFSPSQLLRLESAFELNHYVVGQERKRLAESLSLTETQVKVWFQNRRTKFKRLRLEEGDEATETGRDVWRNVKATSPTSQQDCLSPTDERHTDSPECDEEALNLTTKGTPKTSFHSTFPSRVLPLTSLLEFQNKMTHVLQSRLTNSWTPPL</sequence>
<dbReference type="Gene3D" id="1.10.10.60">
    <property type="entry name" value="Homeodomain-like"/>
    <property type="match status" value="1"/>
</dbReference>
<dbReference type="InterPro" id="IPR020479">
    <property type="entry name" value="HD_metazoa"/>
</dbReference>
<organism evidence="9">
    <name type="scientific">Mesocestoides corti</name>
    <name type="common">Flatworm</name>
    <dbReference type="NCBI Taxonomy" id="53468"/>
    <lineage>
        <taxon>Eukaryota</taxon>
        <taxon>Metazoa</taxon>
        <taxon>Spiralia</taxon>
        <taxon>Lophotrochozoa</taxon>
        <taxon>Platyhelminthes</taxon>
        <taxon>Cestoda</taxon>
        <taxon>Eucestoda</taxon>
        <taxon>Cyclophyllidea</taxon>
        <taxon>Mesocestoididae</taxon>
        <taxon>Mesocestoides</taxon>
    </lineage>
</organism>
<dbReference type="InterPro" id="IPR017970">
    <property type="entry name" value="Homeobox_CS"/>
</dbReference>
<feature type="region of interest" description="Disordered" evidence="7">
    <location>
        <begin position="216"/>
        <end position="237"/>
    </location>
</feature>
<dbReference type="PRINTS" id="PR00024">
    <property type="entry name" value="HOMEOBOX"/>
</dbReference>
<dbReference type="SMART" id="SM00389">
    <property type="entry name" value="HOX"/>
    <property type="match status" value="1"/>
</dbReference>
<dbReference type="GO" id="GO:0000981">
    <property type="term" value="F:DNA-binding transcription factor activity, RNA polymerase II-specific"/>
    <property type="evidence" value="ECO:0007669"/>
    <property type="project" value="InterPro"/>
</dbReference>
<evidence type="ECO:0000256" key="2">
    <source>
        <dbReference type="ARBA" id="ARBA00023125"/>
    </source>
</evidence>
<evidence type="ECO:0000313" key="9">
    <source>
        <dbReference type="WBParaSite" id="MCU_007902-RA"/>
    </source>
</evidence>
<feature type="domain" description="Homeobox" evidence="8">
    <location>
        <begin position="135"/>
        <end position="195"/>
    </location>
</feature>
<dbReference type="PANTHER" id="PTHR24339">
    <property type="entry name" value="HOMEOBOX PROTEIN EMX-RELATED"/>
    <property type="match status" value="1"/>
</dbReference>
<proteinExistence type="predicted"/>
<feature type="compositionally biased region" description="Polar residues" evidence="7">
    <location>
        <begin position="216"/>
        <end position="226"/>
    </location>
</feature>
<dbReference type="InterPro" id="IPR001356">
    <property type="entry name" value="HD"/>
</dbReference>
<evidence type="ECO:0000256" key="3">
    <source>
        <dbReference type="ARBA" id="ARBA00023155"/>
    </source>
</evidence>
<keyword evidence="3 5" id="KW-0371">Homeobox</keyword>